<dbReference type="EMBL" id="FQXV01000001">
    <property type="protein sequence ID" value="SHH52779.1"/>
    <property type="molecule type" value="Genomic_DNA"/>
</dbReference>
<dbReference type="InterPro" id="IPR050555">
    <property type="entry name" value="Bact_Solute-Bind_Prot2"/>
</dbReference>
<evidence type="ECO:0000313" key="6">
    <source>
        <dbReference type="EMBL" id="SHH52779.1"/>
    </source>
</evidence>
<evidence type="ECO:0000259" key="5">
    <source>
        <dbReference type="Pfam" id="PF13407"/>
    </source>
</evidence>
<dbReference type="PANTHER" id="PTHR30036:SF7">
    <property type="entry name" value="ABC TRANSPORTER PERIPLASMIC-BINDING PROTEIN YPHF"/>
    <property type="match status" value="1"/>
</dbReference>
<feature type="signal peptide" evidence="4">
    <location>
        <begin position="1"/>
        <end position="19"/>
    </location>
</feature>
<dbReference type="InterPro" id="IPR025997">
    <property type="entry name" value="SBP_2_dom"/>
</dbReference>
<evidence type="ECO:0000256" key="2">
    <source>
        <dbReference type="ARBA" id="ARBA00007639"/>
    </source>
</evidence>
<evidence type="ECO:0000256" key="1">
    <source>
        <dbReference type="ARBA" id="ARBA00004196"/>
    </source>
</evidence>
<dbReference type="RefSeq" id="WP_084726144.1">
    <property type="nucleotide sequence ID" value="NZ_FQXV01000001.1"/>
</dbReference>
<evidence type="ECO:0000256" key="3">
    <source>
        <dbReference type="SAM" id="MobiDB-lite"/>
    </source>
</evidence>
<dbReference type="PROSITE" id="PS51257">
    <property type="entry name" value="PROKAR_LIPOPROTEIN"/>
    <property type="match status" value="1"/>
</dbReference>
<feature type="region of interest" description="Disordered" evidence="3">
    <location>
        <begin position="25"/>
        <end position="52"/>
    </location>
</feature>
<reference evidence="6 7" key="1">
    <citation type="submission" date="2016-11" db="EMBL/GenBank/DDBJ databases">
        <authorList>
            <person name="Jaros S."/>
            <person name="Januszkiewicz K."/>
            <person name="Wedrychowicz H."/>
        </authorList>
    </citation>
    <scope>NUCLEOTIDE SEQUENCE [LARGE SCALE GENOMIC DNA]</scope>
    <source>
        <strain evidence="6 7">DSM 10068</strain>
    </source>
</reference>
<dbReference type="Gene3D" id="3.40.50.2300">
    <property type="match status" value="2"/>
</dbReference>
<keyword evidence="4" id="KW-0732">Signal</keyword>
<dbReference type="GO" id="GO:0030246">
    <property type="term" value="F:carbohydrate binding"/>
    <property type="evidence" value="ECO:0007669"/>
    <property type="project" value="TreeGrafter"/>
</dbReference>
<feature type="domain" description="Periplasmic binding protein" evidence="5">
    <location>
        <begin position="96"/>
        <end position="348"/>
    </location>
</feature>
<name>A0A1M5TPZ9_9FIRM</name>
<evidence type="ECO:0000256" key="4">
    <source>
        <dbReference type="SAM" id="SignalP"/>
    </source>
</evidence>
<dbReference type="SUPFAM" id="SSF53822">
    <property type="entry name" value="Periplasmic binding protein-like I"/>
    <property type="match status" value="1"/>
</dbReference>
<keyword evidence="6" id="KW-0762">Sugar transport</keyword>
<dbReference type="InterPro" id="IPR028082">
    <property type="entry name" value="Peripla_BP_I"/>
</dbReference>
<dbReference type="OrthoDB" id="1841723at2"/>
<comment type="subcellular location">
    <subcellularLocation>
        <location evidence="1">Cell envelope</location>
    </subcellularLocation>
</comment>
<protein>
    <submittedName>
        <fullName evidence="6">ABC-type sugar transport system, substrate-binding protein, contains N-terminal xre family HTH domain</fullName>
    </submittedName>
</protein>
<dbReference type="GO" id="GO:0030288">
    <property type="term" value="C:outer membrane-bounded periplasmic space"/>
    <property type="evidence" value="ECO:0007669"/>
    <property type="project" value="TreeGrafter"/>
</dbReference>
<dbReference type="Proteomes" id="UP000183995">
    <property type="component" value="Unassembled WGS sequence"/>
</dbReference>
<evidence type="ECO:0000313" key="7">
    <source>
        <dbReference type="Proteomes" id="UP000183995"/>
    </source>
</evidence>
<proteinExistence type="inferred from homology"/>
<dbReference type="PANTHER" id="PTHR30036">
    <property type="entry name" value="D-XYLOSE-BINDING PERIPLASMIC PROTEIN"/>
    <property type="match status" value="1"/>
</dbReference>
<keyword evidence="6" id="KW-0813">Transport</keyword>
<comment type="similarity">
    <text evidence="2">Belongs to the bacterial solute-binding protein 2 family.</text>
</comment>
<keyword evidence="7" id="KW-1185">Reference proteome</keyword>
<gene>
    <name evidence="6" type="ORF">SAMN02745823_00185</name>
</gene>
<feature type="chain" id="PRO_5039342787" evidence="4">
    <location>
        <begin position="20"/>
        <end position="401"/>
    </location>
</feature>
<accession>A0A1M5TPZ9</accession>
<dbReference type="AlphaFoldDB" id="A0A1M5TPZ9"/>
<dbReference type="Pfam" id="PF13407">
    <property type="entry name" value="Peripla_BP_4"/>
    <property type="match status" value="1"/>
</dbReference>
<organism evidence="6 7">
    <name type="scientific">Sporobacter termitidis DSM 10068</name>
    <dbReference type="NCBI Taxonomy" id="1123282"/>
    <lineage>
        <taxon>Bacteria</taxon>
        <taxon>Bacillati</taxon>
        <taxon>Bacillota</taxon>
        <taxon>Clostridia</taxon>
        <taxon>Eubacteriales</taxon>
        <taxon>Oscillospiraceae</taxon>
        <taxon>Sporobacter</taxon>
    </lineage>
</organism>
<sequence>MKKVLTVLLALLMILALFACNSQQPGSTGTGSPSPSVSAATPDASPSASATPLDVTENADELGFFTDGVDPGSRKTYNILFAYPYTLLLFTNLMGTLQELAPRLNINVTSTTGEHDVDKYLENIQTLADQRAIDGIIIIFDSSAIQRIHEVCTETGLPFVVVLNADRDPATQSELAPCVGSDDVIVGETETQWLYDNYKTYWGDIDKSEIALVSTNASVRPNLNDRAVGAESKFKELLPGNTIFPLDMTQDVTQDTAYNQASALFSAHPEIKYWWVTNAIETHAQGVARAIETVGLQDKVLMIDVGSDIMVSEWNNDYDGAWKACVATSNYQYMSSAACAVVAMIDGKATPESLWASQRAPGDKCTFLNLPNEVLTKETYKESFNKYAKLAGVSTLPYPEQ</sequence>
<dbReference type="STRING" id="1123282.SAMN02745823_00185"/>